<name>A0A843W1G1_COLES</name>
<sequence>MAGSPSESALLQPRAPPLLLLLLPLGGALLLSFRMQEPFPLKCSSTGMLCTFCVGLLWSTKNMGIYSPICPKGALGVKCVDTVNGSVATRPNFQEIRLSNWDSVSTHSVVVSTLDPASRRPFLRKWDSVSTHSVVVSTHSG</sequence>
<protein>
    <submittedName>
        <fullName evidence="1">Uncharacterized protein</fullName>
    </submittedName>
</protein>
<organism evidence="1 2">
    <name type="scientific">Colocasia esculenta</name>
    <name type="common">Wild taro</name>
    <name type="synonym">Arum esculentum</name>
    <dbReference type="NCBI Taxonomy" id="4460"/>
    <lineage>
        <taxon>Eukaryota</taxon>
        <taxon>Viridiplantae</taxon>
        <taxon>Streptophyta</taxon>
        <taxon>Embryophyta</taxon>
        <taxon>Tracheophyta</taxon>
        <taxon>Spermatophyta</taxon>
        <taxon>Magnoliopsida</taxon>
        <taxon>Liliopsida</taxon>
        <taxon>Araceae</taxon>
        <taxon>Aroideae</taxon>
        <taxon>Colocasieae</taxon>
        <taxon>Colocasia</taxon>
    </lineage>
</organism>
<reference evidence="1" key="1">
    <citation type="submission" date="2017-07" db="EMBL/GenBank/DDBJ databases">
        <title>Taro Niue Genome Assembly and Annotation.</title>
        <authorList>
            <person name="Atibalentja N."/>
            <person name="Keating K."/>
            <person name="Fields C.J."/>
        </authorList>
    </citation>
    <scope>NUCLEOTIDE SEQUENCE</scope>
    <source>
        <strain evidence="1">Niue_2</strain>
        <tissue evidence="1">Leaf</tissue>
    </source>
</reference>
<accession>A0A843W1G1</accession>
<gene>
    <name evidence="1" type="ORF">Taro_031620</name>
</gene>
<proteinExistence type="predicted"/>
<keyword evidence="2" id="KW-1185">Reference proteome</keyword>
<dbReference type="AlphaFoldDB" id="A0A843W1G1"/>
<evidence type="ECO:0000313" key="1">
    <source>
        <dbReference type="EMBL" id="MQL98904.1"/>
    </source>
</evidence>
<comment type="caution">
    <text evidence="1">The sequence shown here is derived from an EMBL/GenBank/DDBJ whole genome shotgun (WGS) entry which is preliminary data.</text>
</comment>
<dbReference type="Proteomes" id="UP000652761">
    <property type="component" value="Unassembled WGS sequence"/>
</dbReference>
<evidence type="ECO:0000313" key="2">
    <source>
        <dbReference type="Proteomes" id="UP000652761"/>
    </source>
</evidence>
<dbReference type="EMBL" id="NMUH01002259">
    <property type="protein sequence ID" value="MQL98904.1"/>
    <property type="molecule type" value="Genomic_DNA"/>
</dbReference>